<accession>A0A845U6W1</accession>
<sequence>MMNISIAMATYNGARFIRQQLDSLAAQTLSPCELVVTDDGSTDATLNIIADFAKTAPFPVRVFENETTLGFADNFMKAASLCTGDYIAFCDQDDYWLRNKLEYASRPFVDEEVLSSVHSACIVNENLDDTGRRYPDIRADHIHQAFEGNPWKTSIPGFALLVRASLLRCAIDWRYRPFAPQPPKEMHKGNQMVAHDHLVYMLSHTLGKTAFIAVPLACYRMHDTNIFGAPLNDEGKHTPDSFFKRTYKSRGIGEPHYRFMADVAEQRAQWMAENCDKLAPAFVEKARLAPAYWKAQRKQYLTRAEIYGRDVNFARKVAAVRSLLGGHAYRAPEQGGFGWRAFAKDIAFGLVL</sequence>
<dbReference type="SUPFAM" id="SSF53448">
    <property type="entry name" value="Nucleotide-diphospho-sugar transferases"/>
    <property type="match status" value="1"/>
</dbReference>
<dbReference type="AlphaFoldDB" id="A0A845U6W1"/>
<organism evidence="2">
    <name type="scientific">Acidithiobacillus ferrianus</name>
    <dbReference type="NCBI Taxonomy" id="2678518"/>
    <lineage>
        <taxon>Bacteria</taxon>
        <taxon>Pseudomonadati</taxon>
        <taxon>Pseudomonadota</taxon>
        <taxon>Acidithiobacillia</taxon>
        <taxon>Acidithiobacillales</taxon>
        <taxon>Acidithiobacillaceae</taxon>
        <taxon>Acidithiobacillus</taxon>
    </lineage>
</organism>
<protein>
    <submittedName>
        <fullName evidence="2">Glycosyltransferase</fullName>
    </submittedName>
</protein>
<dbReference type="CDD" id="cd04196">
    <property type="entry name" value="GT_2_like_d"/>
    <property type="match status" value="1"/>
</dbReference>
<gene>
    <name evidence="2" type="ORF">GL267_04340</name>
</gene>
<evidence type="ECO:0000259" key="1">
    <source>
        <dbReference type="Pfam" id="PF00535"/>
    </source>
</evidence>
<dbReference type="PANTHER" id="PTHR22916:SF3">
    <property type="entry name" value="UDP-GLCNAC:BETAGAL BETA-1,3-N-ACETYLGLUCOSAMINYLTRANSFERASE-LIKE PROTEIN 1"/>
    <property type="match status" value="1"/>
</dbReference>
<dbReference type="GO" id="GO:0016758">
    <property type="term" value="F:hexosyltransferase activity"/>
    <property type="evidence" value="ECO:0007669"/>
    <property type="project" value="UniProtKB-ARBA"/>
</dbReference>
<comment type="caution">
    <text evidence="2">The sequence shown here is derived from an EMBL/GenBank/DDBJ whole genome shotgun (WGS) entry which is preliminary data.</text>
</comment>
<evidence type="ECO:0000313" key="2">
    <source>
        <dbReference type="EMBL" id="NDU41899.1"/>
    </source>
</evidence>
<proteinExistence type="predicted"/>
<dbReference type="InterPro" id="IPR001173">
    <property type="entry name" value="Glyco_trans_2-like"/>
</dbReference>
<dbReference type="PANTHER" id="PTHR22916">
    <property type="entry name" value="GLYCOSYLTRANSFERASE"/>
    <property type="match status" value="1"/>
</dbReference>
<name>A0A845U6W1_9PROT</name>
<dbReference type="EMBL" id="WNJL01000022">
    <property type="protein sequence ID" value="NDU41899.1"/>
    <property type="molecule type" value="Genomic_DNA"/>
</dbReference>
<dbReference type="Pfam" id="PF00535">
    <property type="entry name" value="Glycos_transf_2"/>
    <property type="match status" value="1"/>
</dbReference>
<dbReference type="RefSeq" id="WP_163096907.1">
    <property type="nucleotide sequence ID" value="NZ_CP127523.1"/>
</dbReference>
<dbReference type="Gene3D" id="3.90.550.10">
    <property type="entry name" value="Spore Coat Polysaccharide Biosynthesis Protein SpsA, Chain A"/>
    <property type="match status" value="1"/>
</dbReference>
<keyword evidence="2" id="KW-0808">Transferase</keyword>
<dbReference type="InterPro" id="IPR029044">
    <property type="entry name" value="Nucleotide-diphossugar_trans"/>
</dbReference>
<reference evidence="2" key="1">
    <citation type="submission" date="2019-11" db="EMBL/GenBank/DDBJ databases">
        <title>Acidithiobacillus ferrianus sp. nov.: a facultatively anaerobic and extremely acidophilic chemolithoautotroph.</title>
        <authorList>
            <person name="Norris P.R."/>
            <person name="Falagan C."/>
            <person name="Moya-Beltran A."/>
            <person name="Castro M."/>
            <person name="Quatrini R."/>
            <person name="Johnson D.B."/>
        </authorList>
    </citation>
    <scope>NUCLEOTIDE SEQUENCE [LARGE SCALE GENOMIC DNA]</scope>
    <source>
        <strain evidence="2">MG</strain>
    </source>
</reference>
<feature type="domain" description="Glycosyltransferase 2-like" evidence="1">
    <location>
        <begin position="5"/>
        <end position="165"/>
    </location>
</feature>